<dbReference type="GO" id="GO:0004521">
    <property type="term" value="F:RNA endonuclease activity"/>
    <property type="evidence" value="ECO:0007669"/>
    <property type="project" value="InterPro"/>
</dbReference>
<evidence type="ECO:0000256" key="4">
    <source>
        <dbReference type="ARBA" id="ARBA00022801"/>
    </source>
</evidence>
<dbReference type="NCBIfam" id="TIGR00255">
    <property type="entry name" value="YicC/YloC family endoribonuclease"/>
    <property type="match status" value="1"/>
</dbReference>
<accession>A0A839H9U9</accession>
<keyword evidence="2" id="KW-0540">Nuclease</keyword>
<comment type="similarity">
    <text evidence="5">Belongs to the YicC/YloC family.</text>
</comment>
<evidence type="ECO:0000256" key="5">
    <source>
        <dbReference type="ARBA" id="ARBA00035648"/>
    </source>
</evidence>
<evidence type="ECO:0000259" key="6">
    <source>
        <dbReference type="Pfam" id="PF03755"/>
    </source>
</evidence>
<evidence type="ECO:0000256" key="2">
    <source>
        <dbReference type="ARBA" id="ARBA00022722"/>
    </source>
</evidence>
<name>A0A839H9U9_9GAMM</name>
<evidence type="ECO:0000313" key="9">
    <source>
        <dbReference type="Proteomes" id="UP000548632"/>
    </source>
</evidence>
<dbReference type="AlphaFoldDB" id="A0A839H9U9"/>
<keyword evidence="4" id="KW-0378">Hydrolase</keyword>
<comment type="caution">
    <text evidence="8">The sequence shown here is derived from an EMBL/GenBank/DDBJ whole genome shotgun (WGS) entry which is preliminary data.</text>
</comment>
<comment type="cofactor">
    <cofactor evidence="1">
        <name>a divalent metal cation</name>
        <dbReference type="ChEBI" id="CHEBI:60240"/>
    </cofactor>
</comment>
<evidence type="ECO:0000256" key="3">
    <source>
        <dbReference type="ARBA" id="ARBA00022759"/>
    </source>
</evidence>
<dbReference type="RefSeq" id="WP_182583629.1">
    <property type="nucleotide sequence ID" value="NZ_JABVCQ010000012.1"/>
</dbReference>
<dbReference type="InterPro" id="IPR013527">
    <property type="entry name" value="YicC-like_N"/>
</dbReference>
<feature type="domain" description="Endoribonuclease YicC-like C-terminal" evidence="7">
    <location>
        <begin position="171"/>
        <end position="288"/>
    </location>
</feature>
<protein>
    <submittedName>
        <fullName evidence="8">YicC family protein</fullName>
    </submittedName>
</protein>
<dbReference type="InterPro" id="IPR005229">
    <property type="entry name" value="YicC/YloC-like"/>
</dbReference>
<dbReference type="Pfam" id="PF03755">
    <property type="entry name" value="YicC-like_N"/>
    <property type="match status" value="1"/>
</dbReference>
<dbReference type="InterPro" id="IPR013551">
    <property type="entry name" value="YicC-like_C"/>
</dbReference>
<organism evidence="8 9">
    <name type="scientific">Thiospirillum jenense</name>
    <dbReference type="NCBI Taxonomy" id="1653858"/>
    <lineage>
        <taxon>Bacteria</taxon>
        <taxon>Pseudomonadati</taxon>
        <taxon>Pseudomonadota</taxon>
        <taxon>Gammaproteobacteria</taxon>
        <taxon>Chromatiales</taxon>
        <taxon>Chromatiaceae</taxon>
        <taxon>Thiospirillum</taxon>
    </lineage>
</organism>
<dbReference type="PANTHER" id="PTHR30636:SF3">
    <property type="entry name" value="UPF0701 PROTEIN YICC"/>
    <property type="match status" value="1"/>
</dbReference>
<keyword evidence="3" id="KW-0255">Endonuclease</keyword>
<evidence type="ECO:0000256" key="1">
    <source>
        <dbReference type="ARBA" id="ARBA00001968"/>
    </source>
</evidence>
<dbReference type="PANTHER" id="PTHR30636">
    <property type="entry name" value="UPF0701 PROTEIN YICC"/>
    <property type="match status" value="1"/>
</dbReference>
<feature type="domain" description="Endoribonuclease YicC-like N-terminal" evidence="6">
    <location>
        <begin position="3"/>
        <end position="154"/>
    </location>
</feature>
<dbReference type="Pfam" id="PF08340">
    <property type="entry name" value="YicC-like_C"/>
    <property type="match status" value="1"/>
</dbReference>
<reference evidence="8 9" key="1">
    <citation type="journal article" date="2020" name="Arch. Microbiol.">
        <title>The genome sequence of the giant phototrophic gammaproteobacterium Thiospirillum jenense gives insight into its physiological properties and phylogenetic relationships.</title>
        <authorList>
            <person name="Imhoff J.F."/>
            <person name="Meyer T.E."/>
            <person name="Kyndt J.A."/>
        </authorList>
    </citation>
    <scope>NUCLEOTIDE SEQUENCE [LARGE SCALE GENOMIC DNA]</scope>
    <source>
        <strain evidence="8 9">DSM 216</strain>
    </source>
</reference>
<sequence>MPKSMTAFARRCDNDAPGELICELRSINHRFFEPTIRLPDDLRSLDPLIRERLGQRLERGKLDCTVRYTLQSGKVAPLQLNTALLDQLLAVTDTLAMRLDDPARPNVLELLRWPGLLIEPAPDMTGVQARALALLDLTLTDLLAAREREGSRLQAMIEQRCERLAALVDTVRERLPTCLANYRQQLHTRLAELRAELDPTRLEQEMLLFIHRTDVAEELDRLTSHLTELRSTLTATGAIGRRLDFLLQELNREANTLGSKSQDVVVTRAAVDMKVAIEQIREQVQNLE</sequence>
<dbReference type="GO" id="GO:0016787">
    <property type="term" value="F:hydrolase activity"/>
    <property type="evidence" value="ECO:0007669"/>
    <property type="project" value="UniProtKB-KW"/>
</dbReference>
<evidence type="ECO:0000259" key="7">
    <source>
        <dbReference type="Pfam" id="PF08340"/>
    </source>
</evidence>
<proteinExistence type="inferred from homology"/>
<dbReference type="Proteomes" id="UP000548632">
    <property type="component" value="Unassembled WGS sequence"/>
</dbReference>
<keyword evidence="9" id="KW-1185">Reference proteome</keyword>
<evidence type="ECO:0000313" key="8">
    <source>
        <dbReference type="EMBL" id="MBB1126003.1"/>
    </source>
</evidence>
<dbReference type="EMBL" id="JABVCQ010000012">
    <property type="protein sequence ID" value="MBB1126003.1"/>
    <property type="molecule type" value="Genomic_DNA"/>
</dbReference>
<gene>
    <name evidence="8" type="ORF">HUK38_07135</name>
</gene>